<dbReference type="InterPro" id="IPR014027">
    <property type="entry name" value="UDP-Glc/GDP-Man_DH_C"/>
</dbReference>
<feature type="binding site" evidence="10">
    <location>
        <position position="263"/>
    </location>
    <ligand>
        <name>substrate</name>
    </ligand>
</feature>
<evidence type="ECO:0000259" key="12">
    <source>
        <dbReference type="SMART" id="SM00984"/>
    </source>
</evidence>
<feature type="binding site" evidence="10">
    <location>
        <position position="327"/>
    </location>
    <ligand>
        <name>substrate</name>
    </ligand>
</feature>
<comment type="similarity">
    <text evidence="2 8">Belongs to the UDP-glucose/GDP-mannose dehydrogenase family.</text>
</comment>
<feature type="binding site" evidence="11">
    <location>
        <position position="269"/>
    </location>
    <ligand>
        <name>NAD(+)</name>
        <dbReference type="ChEBI" id="CHEBI:57540"/>
    </ligand>
</feature>
<comment type="catalytic activity">
    <reaction evidence="7 8">
        <text>UDP-alpha-D-glucose + 2 NAD(+) + H2O = UDP-alpha-D-glucuronate + 2 NADH + 3 H(+)</text>
        <dbReference type="Rhea" id="RHEA:23596"/>
        <dbReference type="ChEBI" id="CHEBI:15377"/>
        <dbReference type="ChEBI" id="CHEBI:15378"/>
        <dbReference type="ChEBI" id="CHEBI:57540"/>
        <dbReference type="ChEBI" id="CHEBI:57945"/>
        <dbReference type="ChEBI" id="CHEBI:58052"/>
        <dbReference type="ChEBI" id="CHEBI:58885"/>
        <dbReference type="EC" id="1.1.1.22"/>
    </reaction>
</comment>
<evidence type="ECO:0000313" key="13">
    <source>
        <dbReference type="EMBL" id="MBB3047479.1"/>
    </source>
</evidence>
<feature type="binding site" evidence="10">
    <location>
        <position position="210"/>
    </location>
    <ligand>
        <name>substrate</name>
    </ligand>
</feature>
<dbReference type="Pfam" id="PF03720">
    <property type="entry name" value="UDPG_MGDP_dh_C"/>
    <property type="match status" value="1"/>
</dbReference>
<dbReference type="PANTHER" id="PTHR43750">
    <property type="entry name" value="UDP-GLUCOSE 6-DEHYDROGENASE TUAD"/>
    <property type="match status" value="1"/>
</dbReference>
<dbReference type="UniPathway" id="UPA00038">
    <property type="reaction ID" value="UER00491"/>
</dbReference>
<dbReference type="InterPro" id="IPR028357">
    <property type="entry name" value="UDPglc_DH_bac"/>
</dbReference>
<evidence type="ECO:0000256" key="1">
    <source>
        <dbReference type="ARBA" id="ARBA00004701"/>
    </source>
</evidence>
<dbReference type="PIRSF" id="PIRSF000124">
    <property type="entry name" value="UDPglc_GDPman_dh"/>
    <property type="match status" value="1"/>
</dbReference>
<feature type="binding site" evidence="11">
    <location>
        <position position="86"/>
    </location>
    <ligand>
        <name>NAD(+)</name>
        <dbReference type="ChEBI" id="CHEBI:57540"/>
    </ligand>
</feature>
<evidence type="ECO:0000256" key="9">
    <source>
        <dbReference type="PIRSR" id="PIRSR500134-1"/>
    </source>
</evidence>
<dbReference type="Pfam" id="PF03721">
    <property type="entry name" value="UDPG_MGDP_dh_N"/>
    <property type="match status" value="1"/>
</dbReference>
<feature type="binding site" evidence="11">
    <location>
        <position position="35"/>
    </location>
    <ligand>
        <name>NAD(+)</name>
        <dbReference type="ChEBI" id="CHEBI:57540"/>
    </ligand>
</feature>
<name>A0A7W4Z5G2_9GAMM</name>
<reference evidence="13 14" key="1">
    <citation type="submission" date="2020-08" db="EMBL/GenBank/DDBJ databases">
        <title>Genomic Encyclopedia of Type Strains, Phase III (KMG-III): the genomes of soil and plant-associated and newly described type strains.</title>
        <authorList>
            <person name="Whitman W."/>
        </authorList>
    </citation>
    <scope>NUCLEOTIDE SEQUENCE [LARGE SCALE GENOMIC DNA]</scope>
    <source>
        <strain evidence="13 14">CECT 8654</strain>
    </source>
</reference>
<dbReference type="PANTHER" id="PTHR43750:SF3">
    <property type="entry name" value="UDP-GLUCOSE 6-DEHYDROGENASE TUAD"/>
    <property type="match status" value="1"/>
</dbReference>
<evidence type="ECO:0000313" key="14">
    <source>
        <dbReference type="Proteomes" id="UP000537130"/>
    </source>
</evidence>
<dbReference type="GO" id="GO:0006065">
    <property type="term" value="P:UDP-glucuronate biosynthetic process"/>
    <property type="evidence" value="ECO:0007669"/>
    <property type="project" value="UniProtKB-UniPathway"/>
</dbReference>
<dbReference type="Pfam" id="PF00984">
    <property type="entry name" value="UDPG_MGDP_dh"/>
    <property type="match status" value="1"/>
</dbReference>
<dbReference type="RefSeq" id="WP_183410262.1">
    <property type="nucleotide sequence ID" value="NZ_JACHWY010000002.1"/>
</dbReference>
<dbReference type="EC" id="1.1.1.22" evidence="3 8"/>
<protein>
    <recommendedName>
        <fullName evidence="4 8">UDP-glucose 6-dehydrogenase</fullName>
        <ecNumber evidence="3 8">1.1.1.22</ecNumber>
    </recommendedName>
</protein>
<feature type="binding site" evidence="11">
    <location>
        <position position="158"/>
    </location>
    <ligand>
        <name>NAD(+)</name>
        <dbReference type="ChEBI" id="CHEBI:57540"/>
    </ligand>
</feature>
<dbReference type="Gene3D" id="1.20.5.100">
    <property type="entry name" value="Cytochrome c1, transmembrane anchor, C-terminal"/>
    <property type="match status" value="1"/>
</dbReference>
<comment type="pathway">
    <text evidence="1">Nucleotide-sugar biosynthesis; UDP-alpha-D-glucuronate biosynthesis; UDP-alpha-D-glucuronate from UDP-alpha-D-glucose: step 1/1.</text>
</comment>
<keyword evidence="14" id="KW-1185">Reference proteome</keyword>
<evidence type="ECO:0000256" key="11">
    <source>
        <dbReference type="PIRSR" id="PIRSR500134-3"/>
    </source>
</evidence>
<dbReference type="InterPro" id="IPR017476">
    <property type="entry name" value="UDP-Glc/GDP-Man"/>
</dbReference>
<evidence type="ECO:0000256" key="4">
    <source>
        <dbReference type="ARBA" id="ARBA00015132"/>
    </source>
</evidence>
<dbReference type="PROSITE" id="PS51257">
    <property type="entry name" value="PROKAR_LIPOPROTEIN"/>
    <property type="match status" value="1"/>
</dbReference>
<dbReference type="InterPro" id="IPR036291">
    <property type="entry name" value="NAD(P)-bd_dom_sf"/>
</dbReference>
<dbReference type="InterPro" id="IPR008927">
    <property type="entry name" value="6-PGluconate_DH-like_C_sf"/>
</dbReference>
<feature type="binding site" evidence="11">
    <location>
        <position position="30"/>
    </location>
    <ligand>
        <name>NAD(+)</name>
        <dbReference type="ChEBI" id="CHEBI:57540"/>
    </ligand>
</feature>
<evidence type="ECO:0000256" key="2">
    <source>
        <dbReference type="ARBA" id="ARBA00006601"/>
    </source>
</evidence>
<feature type="binding site" evidence="10">
    <location>
        <begin position="255"/>
        <end position="259"/>
    </location>
    <ligand>
        <name>substrate</name>
    </ligand>
</feature>
<evidence type="ECO:0000256" key="3">
    <source>
        <dbReference type="ARBA" id="ARBA00012954"/>
    </source>
</evidence>
<keyword evidence="6 8" id="KW-0520">NAD</keyword>
<dbReference type="SUPFAM" id="SSF52413">
    <property type="entry name" value="UDP-glucose/GDP-mannose dehydrogenase C-terminal domain"/>
    <property type="match status" value="1"/>
</dbReference>
<dbReference type="InterPro" id="IPR001732">
    <property type="entry name" value="UDP-Glc/GDP-Man_DH_N"/>
</dbReference>
<sequence>MKIAVIGAGYVGLVTAACLTEMGNRVVCVDAAAQKVAALKRGEMPIYEPGLEDIVVSALNAGLLDFTTSLESAVASADYVFIAVGTPMQDDGRCDTSAVLSVARALGQSLTDDAIVITKSTVPVGTGDQVESIIQERLRLRNAAFKVDVVSNPEFLKEGAAVADFMTPDRIIVGSDSQHAREMMGVLYAPYLRRNDRILYMGRREAEMTKYASNAMLAARISFMNEIAELCEHCDVDVEDVRLGMGADKRIGNAFLFPGAGYGGSCLPKDVRALIATGEDRALDMCILKSVDERNQAQKRVMFDKLYRYFDGQLEGKAIAVWGLAFKPGTDDIREAPALNLIEKLVEAGARIVAYDPVAMANTRRYFAKFPYAARVRFVDEPNAAVVGADALVVVTEWKRFRQPDFRSLKLAMRGRLIVDGRNLYHSGHLSRIGFDYRGVGRDNKGLNPPHRDRITT</sequence>
<feature type="binding site" evidence="11">
    <location>
        <position position="334"/>
    </location>
    <ligand>
        <name>NAD(+)</name>
        <dbReference type="ChEBI" id="CHEBI:57540"/>
    </ligand>
</feature>
<feature type="active site" description="Nucleophile" evidence="9">
    <location>
        <position position="266"/>
    </location>
</feature>
<dbReference type="GO" id="GO:0003979">
    <property type="term" value="F:UDP-glucose 6-dehydrogenase activity"/>
    <property type="evidence" value="ECO:0007669"/>
    <property type="project" value="UniProtKB-EC"/>
</dbReference>
<dbReference type="GO" id="GO:0000271">
    <property type="term" value="P:polysaccharide biosynthetic process"/>
    <property type="evidence" value="ECO:0007669"/>
    <property type="project" value="InterPro"/>
</dbReference>
<dbReference type="InterPro" id="IPR036220">
    <property type="entry name" value="UDP-Glc/GDP-Man_DH_C_sf"/>
</dbReference>
<evidence type="ECO:0000256" key="8">
    <source>
        <dbReference type="PIRNR" id="PIRNR000124"/>
    </source>
</evidence>
<dbReference type="PIRSF" id="PIRSF500134">
    <property type="entry name" value="UDPglc_DH_bac"/>
    <property type="match status" value="1"/>
</dbReference>
<keyword evidence="5 8" id="KW-0560">Oxidoreductase</keyword>
<accession>A0A7W4Z5G2</accession>
<evidence type="ECO:0000256" key="6">
    <source>
        <dbReference type="ARBA" id="ARBA00023027"/>
    </source>
</evidence>
<proteinExistence type="inferred from homology"/>
<gene>
    <name evidence="13" type="ORF">FHR99_001745</name>
</gene>
<dbReference type="GO" id="GO:0051287">
    <property type="term" value="F:NAD binding"/>
    <property type="evidence" value="ECO:0007669"/>
    <property type="project" value="InterPro"/>
</dbReference>
<dbReference type="AlphaFoldDB" id="A0A7W4Z5G2"/>
<dbReference type="NCBIfam" id="TIGR03026">
    <property type="entry name" value="NDP-sugDHase"/>
    <property type="match status" value="1"/>
</dbReference>
<dbReference type="EMBL" id="JACHWY010000002">
    <property type="protein sequence ID" value="MBB3047479.1"/>
    <property type="molecule type" value="Genomic_DNA"/>
</dbReference>
<dbReference type="InterPro" id="IPR014026">
    <property type="entry name" value="UDP-Glc/GDP-Man_DH_dimer"/>
</dbReference>
<feature type="binding site" evidence="11">
    <location>
        <position position="121"/>
    </location>
    <ligand>
        <name>NAD(+)</name>
        <dbReference type="ChEBI" id="CHEBI:57540"/>
    </ligand>
</feature>
<dbReference type="Gene3D" id="3.40.50.720">
    <property type="entry name" value="NAD(P)-binding Rossmann-like Domain"/>
    <property type="match status" value="2"/>
</dbReference>
<dbReference type="SUPFAM" id="SSF48179">
    <property type="entry name" value="6-phosphogluconate dehydrogenase C-terminal domain-like"/>
    <property type="match status" value="1"/>
</dbReference>
<comment type="caution">
    <text evidence="13">The sequence shown here is derived from an EMBL/GenBank/DDBJ whole genome shotgun (WGS) entry which is preliminary data.</text>
</comment>
<feature type="domain" description="UDP-glucose/GDP-mannose dehydrogenase C-terminal" evidence="12">
    <location>
        <begin position="320"/>
        <end position="427"/>
    </location>
</feature>
<organism evidence="13 14">
    <name type="scientific">Litorivivens lipolytica</name>
    <dbReference type="NCBI Taxonomy" id="1524264"/>
    <lineage>
        <taxon>Bacteria</taxon>
        <taxon>Pseudomonadati</taxon>
        <taxon>Pseudomonadota</taxon>
        <taxon>Gammaproteobacteria</taxon>
        <taxon>Litorivivens</taxon>
    </lineage>
</organism>
<feature type="binding site" evidence="10">
    <location>
        <begin position="155"/>
        <end position="158"/>
    </location>
    <ligand>
        <name>substrate</name>
    </ligand>
</feature>
<evidence type="ECO:0000256" key="7">
    <source>
        <dbReference type="ARBA" id="ARBA00047473"/>
    </source>
</evidence>
<dbReference type="SMART" id="SM00984">
    <property type="entry name" value="UDPG_MGDP_dh_C"/>
    <property type="match status" value="1"/>
</dbReference>
<dbReference type="Proteomes" id="UP000537130">
    <property type="component" value="Unassembled WGS sequence"/>
</dbReference>
<evidence type="ECO:0000256" key="10">
    <source>
        <dbReference type="PIRSR" id="PIRSR500134-2"/>
    </source>
</evidence>
<dbReference type="SUPFAM" id="SSF51735">
    <property type="entry name" value="NAD(P)-binding Rossmann-fold domains"/>
    <property type="match status" value="1"/>
</dbReference>
<evidence type="ECO:0000256" key="5">
    <source>
        <dbReference type="ARBA" id="ARBA00023002"/>
    </source>
</evidence>